<dbReference type="Gene3D" id="3.40.50.1820">
    <property type="entry name" value="alpha/beta hydrolase"/>
    <property type="match status" value="2"/>
</dbReference>
<evidence type="ECO:0000313" key="5">
    <source>
        <dbReference type="EMBL" id="TFL04245.1"/>
    </source>
</evidence>
<dbReference type="OrthoDB" id="408631at2759"/>
<keyword evidence="3" id="KW-0732">Signal</keyword>
<comment type="similarity">
    <text evidence="1">Belongs to the type-B carboxylesterase/lipase family.</text>
</comment>
<feature type="domain" description="Carboxylesterase type B" evidence="4">
    <location>
        <begin position="216"/>
        <end position="361"/>
    </location>
</feature>
<dbReference type="PROSITE" id="PS00122">
    <property type="entry name" value="CARBOXYLESTERASE_B_1"/>
    <property type="match status" value="1"/>
</dbReference>
<dbReference type="SUPFAM" id="SSF53474">
    <property type="entry name" value="alpha/beta-Hydrolases"/>
    <property type="match status" value="2"/>
</dbReference>
<evidence type="ECO:0000259" key="4">
    <source>
        <dbReference type="Pfam" id="PF00135"/>
    </source>
</evidence>
<evidence type="ECO:0000256" key="3">
    <source>
        <dbReference type="SAM" id="SignalP"/>
    </source>
</evidence>
<dbReference type="Proteomes" id="UP000305067">
    <property type="component" value="Unassembled WGS sequence"/>
</dbReference>
<keyword evidence="6" id="KW-1185">Reference proteome</keyword>
<dbReference type="AlphaFoldDB" id="A0A5C3QQI4"/>
<dbReference type="PANTHER" id="PTHR11559">
    <property type="entry name" value="CARBOXYLESTERASE"/>
    <property type="match status" value="1"/>
</dbReference>
<dbReference type="InterPro" id="IPR029058">
    <property type="entry name" value="AB_hydrolase_fold"/>
</dbReference>
<feature type="domain" description="Carboxylesterase type B" evidence="4">
    <location>
        <begin position="546"/>
        <end position="1019"/>
    </location>
</feature>
<feature type="domain" description="Carboxylesterase type B" evidence="4">
    <location>
        <begin position="51"/>
        <end position="214"/>
    </location>
</feature>
<keyword evidence="2 5" id="KW-0378">Hydrolase</keyword>
<dbReference type="Pfam" id="PF00135">
    <property type="entry name" value="COesterase"/>
    <property type="match status" value="3"/>
</dbReference>
<dbReference type="GO" id="GO:0016787">
    <property type="term" value="F:hydrolase activity"/>
    <property type="evidence" value="ECO:0007669"/>
    <property type="project" value="UniProtKB-KW"/>
</dbReference>
<sequence>MDPAHPTFTLPSSKMGTTSLLRLLTITSAALHALALVPISSTDDQTREAAVVDLGYAKYRGVLSADTSVTNYLGVRLAAAPEGDLRWRAPQPPTPAEGIQDASIQPPLCHQGTLGGAPTSPWLASDMKLLEVLRRQEQTFSLSEDCLFLNVHVPRSENKNKNGKHLPVVVWFHGGGYFAGNAGAYDGADLFRLSKQRVITVMLQHRLGFFGFLAGKQIHKFGGGPEHVPIWGAGSVLQQVVAHDGKTSPPLFKYAITSSAFLPPQYAYDHTKPQTLYDQAVAQAGCANEENTLACLRATDVADLVIINYTLLAAELSSSFAFVPVVDGEFFAERCAEAGENEWSITNSDEGYPIVEGINQNFTTAEYVQNYFHQLSVDDAERVAAMYEGSGTTFEQISQLQVKVGISTSGILIKANEMLKPCKPAWKGQFAVTPGWHAQDISYYFDESSLNSAVQPVFEADGFVDSFARPFLNFAVFGNPNTQVDNSVKKNPHWPQYQHEKDRRGRSMTLSLLLSSLLLTVASTSAYFVPQDPSVVDLGYAKYGGFLNTTTNITNFLGLQFAAAPVGDLRWRAPLPPPRMRGVQNASTQPNMCYQAMFGMNDVNPFVKRDTVTLGKRDVSASEDCLYLNVYVPGEVNPATRLPVVVWIHGGGYISGDAAIYDGAQLVKESSNKVIAVVIQYRLGLFGFLAGDEVKREGSLNAGLLDQEFALQWVQNYISKFGGDPDRVTIWGQSAGAGSVLQHIVARDGNTLSRLFSGAITSSTFLPSQYRYDHPVPRGLYREAVSRAGCGRTRGALSCLRATDVSTLQRINQALNEEALFGTFALVPVVDEDFIRQPVYKSLREGKTNGDALLSITNTNEGFIFIDPNTTYTAAEYAGQLFPVLRSSDSRLIGAIYSDGAGSRFNQSDTITSDSIFLCPTVLLQESFRRSGKPAWKGQFAVSPGYHGQDVPYYFRGLSSDAGVPGAGGPPVFTADGFANSFANSFLNFAVHQDPNQKTDVTDGKPFWPEYVNKRPEEVIFGQTGDGENADIRVTDVDGQLLERCRVWEALGSETGQ</sequence>
<organism evidence="5 6">
    <name type="scientific">Pterulicium gracile</name>
    <dbReference type="NCBI Taxonomy" id="1884261"/>
    <lineage>
        <taxon>Eukaryota</taxon>
        <taxon>Fungi</taxon>
        <taxon>Dikarya</taxon>
        <taxon>Basidiomycota</taxon>
        <taxon>Agaricomycotina</taxon>
        <taxon>Agaricomycetes</taxon>
        <taxon>Agaricomycetidae</taxon>
        <taxon>Agaricales</taxon>
        <taxon>Pleurotineae</taxon>
        <taxon>Pterulaceae</taxon>
        <taxon>Pterulicium</taxon>
    </lineage>
</organism>
<dbReference type="EMBL" id="ML178819">
    <property type="protein sequence ID" value="TFL04245.1"/>
    <property type="molecule type" value="Genomic_DNA"/>
</dbReference>
<dbReference type="InterPro" id="IPR019819">
    <property type="entry name" value="Carboxylesterase_B_CS"/>
</dbReference>
<dbReference type="InterPro" id="IPR019826">
    <property type="entry name" value="Carboxylesterase_B_AS"/>
</dbReference>
<evidence type="ECO:0000313" key="6">
    <source>
        <dbReference type="Proteomes" id="UP000305067"/>
    </source>
</evidence>
<dbReference type="STRING" id="1884261.A0A5C3QQI4"/>
<proteinExistence type="inferred from homology"/>
<feature type="signal peptide" evidence="3">
    <location>
        <begin position="1"/>
        <end position="35"/>
    </location>
</feature>
<feature type="chain" id="PRO_5023009776" evidence="3">
    <location>
        <begin position="36"/>
        <end position="1057"/>
    </location>
</feature>
<protein>
    <submittedName>
        <fullName evidence="5">Alpha/Beta hydrolase protein</fullName>
    </submittedName>
</protein>
<dbReference type="InterPro" id="IPR002018">
    <property type="entry name" value="CarbesteraseB"/>
</dbReference>
<evidence type="ECO:0000256" key="2">
    <source>
        <dbReference type="ARBA" id="ARBA00022801"/>
    </source>
</evidence>
<dbReference type="PROSITE" id="PS00941">
    <property type="entry name" value="CARBOXYLESTERASE_B_2"/>
    <property type="match status" value="1"/>
</dbReference>
<reference evidence="5 6" key="1">
    <citation type="journal article" date="2019" name="Nat. Ecol. Evol.">
        <title>Megaphylogeny resolves global patterns of mushroom evolution.</title>
        <authorList>
            <person name="Varga T."/>
            <person name="Krizsan K."/>
            <person name="Foldi C."/>
            <person name="Dima B."/>
            <person name="Sanchez-Garcia M."/>
            <person name="Sanchez-Ramirez S."/>
            <person name="Szollosi G.J."/>
            <person name="Szarkandi J.G."/>
            <person name="Papp V."/>
            <person name="Albert L."/>
            <person name="Andreopoulos W."/>
            <person name="Angelini C."/>
            <person name="Antonin V."/>
            <person name="Barry K.W."/>
            <person name="Bougher N.L."/>
            <person name="Buchanan P."/>
            <person name="Buyck B."/>
            <person name="Bense V."/>
            <person name="Catcheside P."/>
            <person name="Chovatia M."/>
            <person name="Cooper J."/>
            <person name="Damon W."/>
            <person name="Desjardin D."/>
            <person name="Finy P."/>
            <person name="Geml J."/>
            <person name="Haridas S."/>
            <person name="Hughes K."/>
            <person name="Justo A."/>
            <person name="Karasinski D."/>
            <person name="Kautmanova I."/>
            <person name="Kiss B."/>
            <person name="Kocsube S."/>
            <person name="Kotiranta H."/>
            <person name="LaButti K.M."/>
            <person name="Lechner B.E."/>
            <person name="Liimatainen K."/>
            <person name="Lipzen A."/>
            <person name="Lukacs Z."/>
            <person name="Mihaltcheva S."/>
            <person name="Morgado L.N."/>
            <person name="Niskanen T."/>
            <person name="Noordeloos M.E."/>
            <person name="Ohm R.A."/>
            <person name="Ortiz-Santana B."/>
            <person name="Ovrebo C."/>
            <person name="Racz N."/>
            <person name="Riley R."/>
            <person name="Savchenko A."/>
            <person name="Shiryaev A."/>
            <person name="Soop K."/>
            <person name="Spirin V."/>
            <person name="Szebenyi C."/>
            <person name="Tomsovsky M."/>
            <person name="Tulloss R.E."/>
            <person name="Uehling J."/>
            <person name="Grigoriev I.V."/>
            <person name="Vagvolgyi C."/>
            <person name="Papp T."/>
            <person name="Martin F.M."/>
            <person name="Miettinen O."/>
            <person name="Hibbett D.S."/>
            <person name="Nagy L.G."/>
        </authorList>
    </citation>
    <scope>NUCLEOTIDE SEQUENCE [LARGE SCALE GENOMIC DNA]</scope>
    <source>
        <strain evidence="5 6">CBS 309.79</strain>
    </source>
</reference>
<gene>
    <name evidence="5" type="ORF">BDV98DRAFT_591078</name>
</gene>
<accession>A0A5C3QQI4</accession>
<dbReference type="InterPro" id="IPR050309">
    <property type="entry name" value="Type-B_Carboxylest/Lipase"/>
</dbReference>
<evidence type="ECO:0000256" key="1">
    <source>
        <dbReference type="ARBA" id="ARBA00005964"/>
    </source>
</evidence>
<name>A0A5C3QQI4_9AGAR</name>